<feature type="chain" id="PRO_5045293189" evidence="1">
    <location>
        <begin position="26"/>
        <end position="72"/>
    </location>
</feature>
<name>A0ABT6XGC5_9GAMM</name>
<protein>
    <submittedName>
        <fullName evidence="2">DUF6289 family protein</fullName>
    </submittedName>
</protein>
<organism evidence="2 3">
    <name type="scientific">Lysobacter stagni</name>
    <dbReference type="NCBI Taxonomy" id="3045172"/>
    <lineage>
        <taxon>Bacteria</taxon>
        <taxon>Pseudomonadati</taxon>
        <taxon>Pseudomonadota</taxon>
        <taxon>Gammaproteobacteria</taxon>
        <taxon>Lysobacterales</taxon>
        <taxon>Lysobacteraceae</taxon>
        <taxon>Lysobacter</taxon>
    </lineage>
</organism>
<gene>
    <name evidence="2" type="ORF">QLQ15_09790</name>
</gene>
<keyword evidence="1" id="KW-0732">Signal</keyword>
<sequence>MRRFRTFALAAVVALMSAASFNATASWQGTWLYYDDEGVLVGSWTAGCREMDGRWGVETSNKVFVQGCRASS</sequence>
<reference evidence="2 3" key="1">
    <citation type="submission" date="2023-05" db="EMBL/GenBank/DDBJ databases">
        <title>Lysobacter sp. strain LF1 Genome sequencing and assembly.</title>
        <authorList>
            <person name="Jung Y."/>
        </authorList>
    </citation>
    <scope>NUCLEOTIDE SEQUENCE [LARGE SCALE GENOMIC DNA]</scope>
    <source>
        <strain evidence="2 3">LF1</strain>
    </source>
</reference>
<proteinExistence type="predicted"/>
<dbReference type="EMBL" id="JASGBI010000001">
    <property type="protein sequence ID" value="MDI9239201.1"/>
    <property type="molecule type" value="Genomic_DNA"/>
</dbReference>
<feature type="signal peptide" evidence="1">
    <location>
        <begin position="1"/>
        <end position="25"/>
    </location>
</feature>
<evidence type="ECO:0000256" key="1">
    <source>
        <dbReference type="SAM" id="SignalP"/>
    </source>
</evidence>
<accession>A0ABT6XGC5</accession>
<evidence type="ECO:0000313" key="2">
    <source>
        <dbReference type="EMBL" id="MDI9239201.1"/>
    </source>
</evidence>
<dbReference type="Pfam" id="PF19806">
    <property type="entry name" value="DUF6289"/>
    <property type="match status" value="1"/>
</dbReference>
<dbReference type="InterPro" id="IPR046256">
    <property type="entry name" value="DUF6289"/>
</dbReference>
<dbReference type="Proteomes" id="UP001321580">
    <property type="component" value="Unassembled WGS sequence"/>
</dbReference>
<comment type="caution">
    <text evidence="2">The sequence shown here is derived from an EMBL/GenBank/DDBJ whole genome shotgun (WGS) entry which is preliminary data.</text>
</comment>
<keyword evidence="3" id="KW-1185">Reference proteome</keyword>
<dbReference type="RefSeq" id="WP_283212603.1">
    <property type="nucleotide sequence ID" value="NZ_JASGBI010000001.1"/>
</dbReference>
<evidence type="ECO:0000313" key="3">
    <source>
        <dbReference type="Proteomes" id="UP001321580"/>
    </source>
</evidence>